<proteinExistence type="predicted"/>
<dbReference type="Proteomes" id="UP000825935">
    <property type="component" value="Chromosome 30"/>
</dbReference>
<dbReference type="OrthoDB" id="1678587at2759"/>
<protein>
    <submittedName>
        <fullName evidence="1">Uncharacterized protein</fullName>
    </submittedName>
</protein>
<comment type="caution">
    <text evidence="1">The sequence shown here is derived from an EMBL/GenBank/DDBJ whole genome shotgun (WGS) entry which is preliminary data.</text>
</comment>
<accession>A0A8T2R3F5</accession>
<keyword evidence="2" id="KW-1185">Reference proteome</keyword>
<reference evidence="1" key="1">
    <citation type="submission" date="2021-08" db="EMBL/GenBank/DDBJ databases">
        <title>WGS assembly of Ceratopteris richardii.</title>
        <authorList>
            <person name="Marchant D.B."/>
            <person name="Chen G."/>
            <person name="Jenkins J."/>
            <person name="Shu S."/>
            <person name="Leebens-Mack J."/>
            <person name="Grimwood J."/>
            <person name="Schmutz J."/>
            <person name="Soltis P."/>
            <person name="Soltis D."/>
            <person name="Chen Z.-H."/>
        </authorList>
    </citation>
    <scope>NUCLEOTIDE SEQUENCE</scope>
    <source>
        <strain evidence="1">Whitten #5841</strain>
        <tissue evidence="1">Leaf</tissue>
    </source>
</reference>
<dbReference type="EMBL" id="CM035435">
    <property type="protein sequence ID" value="KAH7290261.1"/>
    <property type="molecule type" value="Genomic_DNA"/>
</dbReference>
<gene>
    <name evidence="1" type="ORF">KP509_30G039300</name>
</gene>
<name>A0A8T2R3F5_CERRI</name>
<organism evidence="1 2">
    <name type="scientific">Ceratopteris richardii</name>
    <name type="common">Triangle waterfern</name>
    <dbReference type="NCBI Taxonomy" id="49495"/>
    <lineage>
        <taxon>Eukaryota</taxon>
        <taxon>Viridiplantae</taxon>
        <taxon>Streptophyta</taxon>
        <taxon>Embryophyta</taxon>
        <taxon>Tracheophyta</taxon>
        <taxon>Polypodiopsida</taxon>
        <taxon>Polypodiidae</taxon>
        <taxon>Polypodiales</taxon>
        <taxon>Pteridineae</taxon>
        <taxon>Pteridaceae</taxon>
        <taxon>Parkerioideae</taxon>
        <taxon>Ceratopteris</taxon>
    </lineage>
</organism>
<evidence type="ECO:0000313" key="2">
    <source>
        <dbReference type="Proteomes" id="UP000825935"/>
    </source>
</evidence>
<dbReference type="AlphaFoldDB" id="A0A8T2R3F5"/>
<sequence>MTGWEDITTLNNCLKSNPLLGNPNKVRLLARHGAVEHNVFIAGDILHVWIWN</sequence>
<evidence type="ECO:0000313" key="1">
    <source>
        <dbReference type="EMBL" id="KAH7290261.1"/>
    </source>
</evidence>